<keyword evidence="2" id="KW-1185">Reference proteome</keyword>
<comment type="caution">
    <text evidence="1">The sequence shown here is derived from an EMBL/GenBank/DDBJ whole genome shotgun (WGS) entry which is preliminary data.</text>
</comment>
<protein>
    <submittedName>
        <fullName evidence="1">Uncharacterized protein</fullName>
    </submittedName>
</protein>
<sequence>MNESNSHSFLEFGSYNEATKTRKVYDSRTHQQAYDWLMHSRYSNDIYTYHLMSQHYSLNDIFKALETYQQVHHRDDIVFNFNKLIALSLTQNSYYELGQTLFGCIDAMVLCQQISRHIGFYFPKNVNLKEIAWYGFDISEFFNFFATKMHGDYQIQTSSKANELPDSLGCAFAKGITLLYAIRTAEQLFEFMAKGEITLFDYSISLNEELDTQIGTGLGVRYISKEDFDDCYQKILKQGRDIWIRGNHKVNDKGQFYFEGFCTTPALADTFIKSQNALHTCLNEMPDVNSALVHELSDDYWHWSSLSDVLDRLE</sequence>
<reference evidence="1 2" key="1">
    <citation type="journal article" date="2022" name="Environ. Microbiol. Rep.">
        <title>Eco-phylogenetic analyses reveal divergent evolution of vitamin B12 metabolism in the marine bacterial family 'Psychromonadaceae'.</title>
        <authorList>
            <person name="Jin X."/>
            <person name="Yang Y."/>
            <person name="Cao H."/>
            <person name="Gao B."/>
            <person name="Zhao Z."/>
        </authorList>
    </citation>
    <scope>NUCLEOTIDE SEQUENCE [LARGE SCALE GENOMIC DNA]</scope>
    <source>
        <strain evidence="1 2">MKS20</strain>
    </source>
</reference>
<name>A0ABS8WDE8_9GAMM</name>
<evidence type="ECO:0000313" key="1">
    <source>
        <dbReference type="EMBL" id="MCE2595579.1"/>
    </source>
</evidence>
<proteinExistence type="predicted"/>
<dbReference type="RefSeq" id="WP_233053089.1">
    <property type="nucleotide sequence ID" value="NZ_JAIMJA010000011.1"/>
</dbReference>
<gene>
    <name evidence="1" type="ORF">K6Y31_12185</name>
</gene>
<evidence type="ECO:0000313" key="2">
    <source>
        <dbReference type="Proteomes" id="UP001201273"/>
    </source>
</evidence>
<accession>A0ABS8WDE8</accession>
<dbReference type="EMBL" id="JAIMJA010000011">
    <property type="protein sequence ID" value="MCE2595579.1"/>
    <property type="molecule type" value="Genomic_DNA"/>
</dbReference>
<organism evidence="1 2">
    <name type="scientific">Motilimonas cestriensis</name>
    <dbReference type="NCBI Taxonomy" id="2742685"/>
    <lineage>
        <taxon>Bacteria</taxon>
        <taxon>Pseudomonadati</taxon>
        <taxon>Pseudomonadota</taxon>
        <taxon>Gammaproteobacteria</taxon>
        <taxon>Alteromonadales</taxon>
        <taxon>Alteromonadales genera incertae sedis</taxon>
        <taxon>Motilimonas</taxon>
    </lineage>
</organism>
<dbReference type="Proteomes" id="UP001201273">
    <property type="component" value="Unassembled WGS sequence"/>
</dbReference>